<keyword evidence="2" id="KW-1185">Reference proteome</keyword>
<gene>
    <name evidence="1" type="primary">MAK10</name>
    <name evidence="1" type="ORF">IWW38_006041</name>
</gene>
<dbReference type="EMBL" id="JANBVB010003220">
    <property type="protein sequence ID" value="KAJ2879883.1"/>
    <property type="molecule type" value="Genomic_DNA"/>
</dbReference>
<evidence type="ECO:0000313" key="2">
    <source>
        <dbReference type="Proteomes" id="UP001139981"/>
    </source>
</evidence>
<accession>A0ACC1LTH8</accession>
<organism evidence="1 2">
    <name type="scientific">Coemansia aciculifera</name>
    <dbReference type="NCBI Taxonomy" id="417176"/>
    <lineage>
        <taxon>Eukaryota</taxon>
        <taxon>Fungi</taxon>
        <taxon>Fungi incertae sedis</taxon>
        <taxon>Zoopagomycota</taxon>
        <taxon>Kickxellomycotina</taxon>
        <taxon>Kickxellomycetes</taxon>
        <taxon>Kickxellales</taxon>
        <taxon>Kickxellaceae</taxon>
        <taxon>Coemansia</taxon>
    </lineage>
</organism>
<proteinExistence type="predicted"/>
<comment type="caution">
    <text evidence="1">The sequence shown here is derived from an EMBL/GenBank/DDBJ whole genome shotgun (WGS) entry which is preliminary data.</text>
</comment>
<evidence type="ECO:0000313" key="1">
    <source>
        <dbReference type="EMBL" id="KAJ2879883.1"/>
    </source>
</evidence>
<name>A0ACC1LTH8_9FUNG</name>
<protein>
    <submittedName>
        <fullName evidence="1">N-alpha-acetyltransferase, non-catalitic subunit</fullName>
    </submittedName>
</protein>
<dbReference type="Proteomes" id="UP001139981">
    <property type="component" value="Unassembled WGS sequence"/>
</dbReference>
<feature type="non-terminal residue" evidence="1">
    <location>
        <position position="373"/>
    </location>
</feature>
<sequence length="373" mass="41680">MDARLDMGMLTPSDQASISQWDIDRRLTLPETLWIVERMFCCEMTWHHSASLLQTIYTCNYYTTGSIPASSRGDNKGRDLVLYPILVATGKCCRFVWNEYSRENVFAEEDVQLGAAVVSFFDEYALPDVARLLDSAQAFLEEEVECKGGDQAAELLLGHVTMRRHWLAVLSGLAVERLADDPGSLADSMRSLSTLGTLHSKHIEAISSSSSSKPMAASEEVAGVFDAKCMRRFPSLAPIKPTELLTLSEAHSTLARLIGDLSLVERLVRIESVEELVHFFLALSRRSDLLPYVRSLLMSVFISDGRVQLSQPLSAFTRRAIREVSLVDHADQAAEERADLFCGEAARMLVDWFRTLCQNPPRQRRIALKYVGG</sequence>
<reference evidence="1" key="1">
    <citation type="submission" date="2022-07" db="EMBL/GenBank/DDBJ databases">
        <title>Phylogenomic reconstructions and comparative analyses of Kickxellomycotina fungi.</title>
        <authorList>
            <person name="Reynolds N.K."/>
            <person name="Stajich J.E."/>
            <person name="Barry K."/>
            <person name="Grigoriev I.V."/>
            <person name="Crous P."/>
            <person name="Smith M.E."/>
        </authorList>
    </citation>
    <scope>NUCLEOTIDE SEQUENCE</scope>
    <source>
        <strain evidence="1">CBS 190363</strain>
    </source>
</reference>